<name>A0A5B8RB27_9ZZZZ</name>
<dbReference type="NCBIfam" id="NF045515">
    <property type="entry name" value="Glp_gephyrin"/>
    <property type="match status" value="1"/>
</dbReference>
<protein>
    <submittedName>
        <fullName evidence="4">Molybdopterin molybdenumtransferase</fullName>
        <ecNumber evidence="4">2.10.1.1</ecNumber>
    </submittedName>
</protein>
<dbReference type="Gene3D" id="3.90.105.10">
    <property type="entry name" value="Molybdopterin biosynthesis moea protein, domain 2"/>
    <property type="match status" value="1"/>
</dbReference>
<dbReference type="Gene3D" id="2.40.340.10">
    <property type="entry name" value="MoeA, C-terminal, domain IV"/>
    <property type="match status" value="1"/>
</dbReference>
<dbReference type="InterPro" id="IPR005110">
    <property type="entry name" value="MoeA_linker/N"/>
</dbReference>
<dbReference type="CDD" id="cd00887">
    <property type="entry name" value="MoeA"/>
    <property type="match status" value="1"/>
</dbReference>
<organism evidence="4">
    <name type="scientific">uncultured organism</name>
    <dbReference type="NCBI Taxonomy" id="155900"/>
    <lineage>
        <taxon>unclassified sequences</taxon>
        <taxon>environmental samples</taxon>
    </lineage>
</organism>
<dbReference type="EC" id="2.10.1.1" evidence="4"/>
<dbReference type="Gene3D" id="3.40.980.10">
    <property type="entry name" value="MoaB/Mog-like domain"/>
    <property type="match status" value="1"/>
</dbReference>
<dbReference type="InterPro" id="IPR036425">
    <property type="entry name" value="MoaB/Mog-like_dom_sf"/>
</dbReference>
<dbReference type="InterPro" id="IPR036135">
    <property type="entry name" value="MoeA_linker/N_sf"/>
</dbReference>
<evidence type="ECO:0000259" key="3">
    <source>
        <dbReference type="SMART" id="SM00852"/>
    </source>
</evidence>
<dbReference type="SUPFAM" id="SSF53218">
    <property type="entry name" value="Molybdenum cofactor biosynthesis proteins"/>
    <property type="match status" value="1"/>
</dbReference>
<dbReference type="InterPro" id="IPR038987">
    <property type="entry name" value="MoeA-like"/>
</dbReference>
<sequence>MIPIEEALAACARTTPVMPVETVAVPDARGSVLAEDVASALMLPPFTQSAMDGYAVRAADLAAAAEGAPVRLPLAGEVAAAVQSGTPRLSPGQCMRIFTGGLVPEGADAVVRQEVVEAAEGEAVFTGPVAEGNNIRGRGEELPRGTPLLSAGERLSAARVAALAAAGIDRVAVRRVPRVRVLVTGDEVVPAGADLPAGAVPDANGPMLAGWLAERGVTDVVVRYVHDEAGAVREAMAEALETGDIVVSTGGVSVGEHDLVIPTARALGVEEVFWRVRQKPGKPLFLGVNAAGVPLLGLPGNPAATLVGAAVYLRRMLDVAQGMSDPGPRWRPGVTAAELPGDSARACWVRVSRGMDEAARVTVTPAAHQASHMLSNLCVADAIVHVPAGETAVPAGRIVQWLPIDGGA</sequence>
<accession>A0A5B8RB27</accession>
<proteinExistence type="predicted"/>
<dbReference type="InterPro" id="IPR001453">
    <property type="entry name" value="MoaB/Mog_dom"/>
</dbReference>
<dbReference type="InterPro" id="IPR036688">
    <property type="entry name" value="MoeA_C_domain_IV_sf"/>
</dbReference>
<dbReference type="AlphaFoldDB" id="A0A5B8RB27"/>
<reference evidence="4" key="1">
    <citation type="submission" date="2019-06" db="EMBL/GenBank/DDBJ databases">
        <authorList>
            <person name="Murdoch R.W."/>
            <person name="Fathepure B."/>
        </authorList>
    </citation>
    <scope>NUCLEOTIDE SEQUENCE</scope>
</reference>
<dbReference type="PANTHER" id="PTHR10192:SF5">
    <property type="entry name" value="GEPHYRIN"/>
    <property type="match status" value="1"/>
</dbReference>
<dbReference type="Gene3D" id="2.170.190.11">
    <property type="entry name" value="Molybdopterin biosynthesis moea protein, domain 3"/>
    <property type="match status" value="1"/>
</dbReference>
<keyword evidence="2" id="KW-0501">Molybdenum cofactor biosynthesis</keyword>
<keyword evidence="4" id="KW-0808">Transferase</keyword>
<dbReference type="UniPathway" id="UPA00344"/>
<dbReference type="SUPFAM" id="SSF63867">
    <property type="entry name" value="MoeA C-terminal domain-like"/>
    <property type="match status" value="1"/>
</dbReference>
<evidence type="ECO:0000256" key="2">
    <source>
        <dbReference type="ARBA" id="ARBA00023150"/>
    </source>
</evidence>
<dbReference type="Pfam" id="PF00994">
    <property type="entry name" value="MoCF_biosynth"/>
    <property type="match status" value="1"/>
</dbReference>
<dbReference type="InterPro" id="IPR005111">
    <property type="entry name" value="MoeA_C_domain_IV"/>
</dbReference>
<dbReference type="GO" id="GO:0006777">
    <property type="term" value="P:Mo-molybdopterin cofactor biosynthetic process"/>
    <property type="evidence" value="ECO:0007669"/>
    <property type="project" value="UniProtKB-KW"/>
</dbReference>
<evidence type="ECO:0000256" key="1">
    <source>
        <dbReference type="ARBA" id="ARBA00005046"/>
    </source>
</evidence>
<evidence type="ECO:0000313" key="4">
    <source>
        <dbReference type="EMBL" id="QEA05148.1"/>
    </source>
</evidence>
<feature type="domain" description="MoaB/Mog" evidence="3">
    <location>
        <begin position="180"/>
        <end position="319"/>
    </location>
</feature>
<dbReference type="Pfam" id="PF03454">
    <property type="entry name" value="MoeA_C"/>
    <property type="match status" value="1"/>
</dbReference>
<dbReference type="EMBL" id="MN079095">
    <property type="protein sequence ID" value="QEA05148.1"/>
    <property type="molecule type" value="Genomic_DNA"/>
</dbReference>
<gene>
    <name evidence="4" type="primary">moeA</name>
    <name evidence="4" type="ORF">KBTEX_01467</name>
</gene>
<dbReference type="PANTHER" id="PTHR10192">
    <property type="entry name" value="MOLYBDOPTERIN BIOSYNTHESIS PROTEIN"/>
    <property type="match status" value="1"/>
</dbReference>
<comment type="pathway">
    <text evidence="1">Cofactor biosynthesis; molybdopterin biosynthesis.</text>
</comment>
<dbReference type="SMART" id="SM00852">
    <property type="entry name" value="MoCF_biosynth"/>
    <property type="match status" value="1"/>
</dbReference>
<dbReference type="GO" id="GO:0061599">
    <property type="term" value="F:molybdopterin molybdotransferase activity"/>
    <property type="evidence" value="ECO:0007669"/>
    <property type="project" value="UniProtKB-EC"/>
</dbReference>
<dbReference type="SUPFAM" id="SSF63882">
    <property type="entry name" value="MoeA N-terminal region -like"/>
    <property type="match status" value="1"/>
</dbReference>
<dbReference type="Pfam" id="PF03453">
    <property type="entry name" value="MoeA_N"/>
    <property type="match status" value="1"/>
</dbReference>